<dbReference type="AlphaFoldDB" id="A0A834G1V6"/>
<sequence length="158" mass="17853">MKSHQIITNVLTNLHVHPTFHIPVADRVVTRGRMFINSVSNMGRTVIPVRVEMRTLRVHVRDEIEWVARGLMESVSEEERRGGGGMVAANAEAVRGLKRKRVIEDGGESCRVCLEEFVKGEKVTCMPCRHVFHEGCIKTWLGTSHCCPICRFKMPTAD</sequence>
<dbReference type="GO" id="GO:0008270">
    <property type="term" value="F:zinc ion binding"/>
    <property type="evidence" value="ECO:0007669"/>
    <property type="project" value="UniProtKB-KW"/>
</dbReference>
<dbReference type="InterPro" id="IPR001841">
    <property type="entry name" value="Znf_RING"/>
</dbReference>
<keyword evidence="1" id="KW-0479">Metal-binding</keyword>
<evidence type="ECO:0000259" key="5">
    <source>
        <dbReference type="PROSITE" id="PS50089"/>
    </source>
</evidence>
<evidence type="ECO:0000256" key="2">
    <source>
        <dbReference type="ARBA" id="ARBA00022771"/>
    </source>
</evidence>
<dbReference type="Pfam" id="PF13639">
    <property type="entry name" value="zf-RING_2"/>
    <property type="match status" value="1"/>
</dbReference>
<evidence type="ECO:0000256" key="4">
    <source>
        <dbReference type="PROSITE-ProRule" id="PRU00175"/>
    </source>
</evidence>
<evidence type="ECO:0000313" key="6">
    <source>
        <dbReference type="EMBL" id="KAF7123263.1"/>
    </source>
</evidence>
<reference evidence="6" key="1">
    <citation type="submission" date="2019-11" db="EMBL/GenBank/DDBJ databases">
        <authorList>
            <person name="Liu Y."/>
            <person name="Hou J."/>
            <person name="Li T.-Q."/>
            <person name="Guan C.-H."/>
            <person name="Wu X."/>
            <person name="Wu H.-Z."/>
            <person name="Ling F."/>
            <person name="Zhang R."/>
            <person name="Shi X.-G."/>
            <person name="Ren J.-P."/>
            <person name="Chen E.-F."/>
            <person name="Sun J.-M."/>
        </authorList>
    </citation>
    <scope>NUCLEOTIDE SEQUENCE</scope>
    <source>
        <strain evidence="6">Adult_tree_wgs_1</strain>
        <tissue evidence="6">Leaves</tissue>
    </source>
</reference>
<dbReference type="PANTHER" id="PTHR45931">
    <property type="entry name" value="SI:CH211-59O9.10"/>
    <property type="match status" value="1"/>
</dbReference>
<feature type="domain" description="RING-type" evidence="5">
    <location>
        <begin position="110"/>
        <end position="151"/>
    </location>
</feature>
<proteinExistence type="predicted"/>
<evidence type="ECO:0000256" key="3">
    <source>
        <dbReference type="ARBA" id="ARBA00022833"/>
    </source>
</evidence>
<keyword evidence="3" id="KW-0862">Zinc</keyword>
<keyword evidence="7" id="KW-1185">Reference proteome</keyword>
<evidence type="ECO:0000256" key="1">
    <source>
        <dbReference type="ARBA" id="ARBA00022723"/>
    </source>
</evidence>
<name>A0A834G1V6_RHOSS</name>
<dbReference type="OrthoDB" id="4348522at2759"/>
<gene>
    <name evidence="6" type="ORF">RHSIM_Rhsim12G0059800</name>
</gene>
<dbReference type="SUPFAM" id="SSF57850">
    <property type="entry name" value="RING/U-box"/>
    <property type="match status" value="1"/>
</dbReference>
<dbReference type="InterPro" id="IPR013083">
    <property type="entry name" value="Znf_RING/FYVE/PHD"/>
</dbReference>
<organism evidence="6 7">
    <name type="scientific">Rhododendron simsii</name>
    <name type="common">Sims's rhododendron</name>
    <dbReference type="NCBI Taxonomy" id="118357"/>
    <lineage>
        <taxon>Eukaryota</taxon>
        <taxon>Viridiplantae</taxon>
        <taxon>Streptophyta</taxon>
        <taxon>Embryophyta</taxon>
        <taxon>Tracheophyta</taxon>
        <taxon>Spermatophyta</taxon>
        <taxon>Magnoliopsida</taxon>
        <taxon>eudicotyledons</taxon>
        <taxon>Gunneridae</taxon>
        <taxon>Pentapetalae</taxon>
        <taxon>asterids</taxon>
        <taxon>Ericales</taxon>
        <taxon>Ericaceae</taxon>
        <taxon>Ericoideae</taxon>
        <taxon>Rhodoreae</taxon>
        <taxon>Rhododendron</taxon>
    </lineage>
</organism>
<protein>
    <recommendedName>
        <fullName evidence="5">RING-type domain-containing protein</fullName>
    </recommendedName>
</protein>
<dbReference type="SMART" id="SM00184">
    <property type="entry name" value="RING"/>
    <property type="match status" value="1"/>
</dbReference>
<dbReference type="GO" id="GO:0005634">
    <property type="term" value="C:nucleus"/>
    <property type="evidence" value="ECO:0007669"/>
    <property type="project" value="TreeGrafter"/>
</dbReference>
<dbReference type="Proteomes" id="UP000626092">
    <property type="component" value="Unassembled WGS sequence"/>
</dbReference>
<dbReference type="PROSITE" id="PS50089">
    <property type="entry name" value="ZF_RING_2"/>
    <property type="match status" value="1"/>
</dbReference>
<accession>A0A834G1V6</accession>
<dbReference type="PANTHER" id="PTHR45931:SF16">
    <property type="entry name" value="RING_U-BOX SUPERFAMILY PROTEIN"/>
    <property type="match status" value="1"/>
</dbReference>
<dbReference type="EMBL" id="WJXA01000012">
    <property type="protein sequence ID" value="KAF7123263.1"/>
    <property type="molecule type" value="Genomic_DNA"/>
</dbReference>
<dbReference type="InterPro" id="IPR051834">
    <property type="entry name" value="RING_finger_E3_ligase"/>
</dbReference>
<dbReference type="Gene3D" id="3.30.40.10">
    <property type="entry name" value="Zinc/RING finger domain, C3HC4 (zinc finger)"/>
    <property type="match status" value="1"/>
</dbReference>
<comment type="caution">
    <text evidence="6">The sequence shown here is derived from an EMBL/GenBank/DDBJ whole genome shotgun (WGS) entry which is preliminary data.</text>
</comment>
<evidence type="ECO:0000313" key="7">
    <source>
        <dbReference type="Proteomes" id="UP000626092"/>
    </source>
</evidence>
<keyword evidence="2 4" id="KW-0863">Zinc-finger</keyword>
<dbReference type="GO" id="GO:0061630">
    <property type="term" value="F:ubiquitin protein ligase activity"/>
    <property type="evidence" value="ECO:0007669"/>
    <property type="project" value="TreeGrafter"/>
</dbReference>
<dbReference type="GO" id="GO:0006511">
    <property type="term" value="P:ubiquitin-dependent protein catabolic process"/>
    <property type="evidence" value="ECO:0007669"/>
    <property type="project" value="TreeGrafter"/>
</dbReference>